<evidence type="ECO:0000313" key="4">
    <source>
        <dbReference type="WBParaSite" id="ACOC_0000709201-mRNA-1"/>
    </source>
</evidence>
<dbReference type="AlphaFoldDB" id="A0A0R3PPG9"/>
<gene>
    <name evidence="2" type="ORF">ACOC_LOCUS7093</name>
</gene>
<dbReference type="Proteomes" id="UP000267027">
    <property type="component" value="Unassembled WGS sequence"/>
</dbReference>
<reference evidence="4" key="1">
    <citation type="submission" date="2017-02" db="UniProtKB">
        <authorList>
            <consortium name="WormBaseParasite"/>
        </authorList>
    </citation>
    <scope>IDENTIFICATION</scope>
</reference>
<evidence type="ECO:0000313" key="3">
    <source>
        <dbReference type="Proteomes" id="UP000267027"/>
    </source>
</evidence>
<feature type="chain" id="PRO_5043130249" evidence="1">
    <location>
        <begin position="21"/>
        <end position="134"/>
    </location>
</feature>
<feature type="signal peptide" evidence="1">
    <location>
        <begin position="1"/>
        <end position="20"/>
    </location>
</feature>
<organism evidence="4">
    <name type="scientific">Angiostrongylus costaricensis</name>
    <name type="common">Nematode worm</name>
    <dbReference type="NCBI Taxonomy" id="334426"/>
    <lineage>
        <taxon>Eukaryota</taxon>
        <taxon>Metazoa</taxon>
        <taxon>Ecdysozoa</taxon>
        <taxon>Nematoda</taxon>
        <taxon>Chromadorea</taxon>
        <taxon>Rhabditida</taxon>
        <taxon>Rhabditina</taxon>
        <taxon>Rhabditomorpha</taxon>
        <taxon>Strongyloidea</taxon>
        <taxon>Metastrongylidae</taxon>
        <taxon>Angiostrongylus</taxon>
    </lineage>
</organism>
<keyword evidence="1" id="KW-0732">Signal</keyword>
<dbReference type="WBParaSite" id="ACOC_0000709201-mRNA-1">
    <property type="protein sequence ID" value="ACOC_0000709201-mRNA-1"/>
    <property type="gene ID" value="ACOC_0000709201"/>
</dbReference>
<evidence type="ECO:0000256" key="1">
    <source>
        <dbReference type="SAM" id="SignalP"/>
    </source>
</evidence>
<keyword evidence="3" id="KW-1185">Reference proteome</keyword>
<name>A0A0R3PPG9_ANGCS</name>
<reference evidence="2 3" key="2">
    <citation type="submission" date="2018-11" db="EMBL/GenBank/DDBJ databases">
        <authorList>
            <consortium name="Pathogen Informatics"/>
        </authorList>
    </citation>
    <scope>NUCLEOTIDE SEQUENCE [LARGE SCALE GENOMIC DNA]</scope>
    <source>
        <strain evidence="2 3">Costa Rica</strain>
    </source>
</reference>
<accession>A0A0R3PPG9</accession>
<evidence type="ECO:0000313" key="2">
    <source>
        <dbReference type="EMBL" id="VDM58678.1"/>
    </source>
</evidence>
<proteinExistence type="predicted"/>
<dbReference type="EMBL" id="UYYA01004005">
    <property type="protein sequence ID" value="VDM58678.1"/>
    <property type="molecule type" value="Genomic_DNA"/>
</dbReference>
<sequence>MTEFMCLIALATYGIATLLALWPSNTYPTSYDSYAGVTVKVGHAVDTMKHVDKYNQLMSGQVMSVHELLKHDRPVCELERSGYDTDFFLLLKILSLRNFSIPHHFPVDMTIQRYGIQIWQQKHVEELSSDKIIP</sequence>
<protein>
    <submittedName>
        <fullName evidence="4">Neur_chan_LBD domain-containing protein</fullName>
    </submittedName>
</protein>